<evidence type="ECO:0000256" key="1">
    <source>
        <dbReference type="SAM" id="SignalP"/>
    </source>
</evidence>
<evidence type="ECO:0000313" key="3">
    <source>
        <dbReference type="Proteomes" id="UP000325313"/>
    </source>
</evidence>
<accession>A0A5B0RRE7</accession>
<reference evidence="2 3" key="1">
    <citation type="submission" date="2019-05" db="EMBL/GenBank/DDBJ databases">
        <title>Emergence of the Ug99 lineage of the wheat stem rust pathogen through somatic hybridization.</title>
        <authorList>
            <person name="Li F."/>
            <person name="Upadhyaya N.M."/>
            <person name="Sperschneider J."/>
            <person name="Matny O."/>
            <person name="Nguyen-Phuc H."/>
            <person name="Mago R."/>
            <person name="Raley C."/>
            <person name="Miller M.E."/>
            <person name="Silverstein K.A.T."/>
            <person name="Henningsen E."/>
            <person name="Hirsch C.D."/>
            <person name="Visser B."/>
            <person name="Pretorius Z.A."/>
            <person name="Steffenson B.J."/>
            <person name="Schwessinger B."/>
            <person name="Dodds P.N."/>
            <person name="Figueroa M."/>
        </authorList>
    </citation>
    <scope>NUCLEOTIDE SEQUENCE [LARGE SCALE GENOMIC DNA]</scope>
    <source>
        <strain evidence="2 3">Ug99</strain>
    </source>
</reference>
<dbReference type="AlphaFoldDB" id="A0A5B0RRE7"/>
<evidence type="ECO:0000313" key="2">
    <source>
        <dbReference type="EMBL" id="KAA1127858.1"/>
    </source>
</evidence>
<dbReference type="EMBL" id="VDEP01000148">
    <property type="protein sequence ID" value="KAA1127858.1"/>
    <property type="molecule type" value="Genomic_DNA"/>
</dbReference>
<dbReference type="PANTHER" id="PTHR33339">
    <property type="entry name" value="LYSM DOMAIN-CONTAINING PROTEIN"/>
    <property type="match status" value="1"/>
</dbReference>
<dbReference type="PANTHER" id="PTHR33339:SF1">
    <property type="entry name" value="LYSM DOMAIN-CONTAINING PROTEIN"/>
    <property type="match status" value="1"/>
</dbReference>
<proteinExistence type="predicted"/>
<keyword evidence="1" id="KW-0732">Signal</keyword>
<dbReference type="Proteomes" id="UP000325313">
    <property type="component" value="Unassembled WGS sequence"/>
</dbReference>
<sequence>MRMSFPKQALQKTLSTISLLLIAILHLSSASGYSNQLGYLLNKPNALQSHNHTLTDVQSSCVKKPLSQRLWQDLKLDTYLENYTGGKTLSVVAFANQVNMTNFACGIGRFCDAGELCSSAKAPAWYILVGIQNWNDLMNSIYKAIAFA</sequence>
<feature type="signal peptide" evidence="1">
    <location>
        <begin position="1"/>
        <end position="30"/>
    </location>
</feature>
<feature type="chain" id="PRO_5023092789" evidence="1">
    <location>
        <begin position="31"/>
        <end position="148"/>
    </location>
</feature>
<gene>
    <name evidence="2" type="ORF">PGTUg99_007575</name>
</gene>
<organism evidence="2 3">
    <name type="scientific">Puccinia graminis f. sp. tritici</name>
    <dbReference type="NCBI Taxonomy" id="56615"/>
    <lineage>
        <taxon>Eukaryota</taxon>
        <taxon>Fungi</taxon>
        <taxon>Dikarya</taxon>
        <taxon>Basidiomycota</taxon>
        <taxon>Pucciniomycotina</taxon>
        <taxon>Pucciniomycetes</taxon>
        <taxon>Pucciniales</taxon>
        <taxon>Pucciniaceae</taxon>
        <taxon>Puccinia</taxon>
    </lineage>
</organism>
<protein>
    <submittedName>
        <fullName evidence="2">Uncharacterized protein</fullName>
    </submittedName>
</protein>
<comment type="caution">
    <text evidence="2">The sequence shown here is derived from an EMBL/GenBank/DDBJ whole genome shotgun (WGS) entry which is preliminary data.</text>
</comment>
<name>A0A5B0RRE7_PUCGR</name>